<sequence length="563" mass="64303">MPSPFPRMKRGNARRAGIGRQKNFKPALKAVNSLIVDIENSESPEDEETMSETYDQKLSSSASNVTGSNIRNRSAANRVPSPDPFLKQHRLLEEFDGDSESEDSEGDFEKRSEARVLTEVERLEEAQTALEDKVKETKVLLQRKDRTRNQRIQAQQKLARLEAKLEMLDQRLEAERSGKTRWTFVKRVVRKAKVGFHSSELLKRKMPLQGLLAASLDTQAGLAGEVEIQDMESKSEEDVQLEENSSTKPQKTFKTKALQEFHLSLQEKPQDKQKEVKSCEDAVNASTSDGCRKSDSDAILDEIKDRREVDKGWLRISDRSKDFVKKIDISETHQTKEAWVNISQQGQQMFARKVFRAHMNGNDPRLSNTLNRKAKRTVSGVLGERLTIGDRRASKSSSEKSFDSNKEKTKQRALFERVSSASSRRPRVVRMEHIRGTTSFLPPIPNSEAKKRPKQEQIDRATDENDVELKKERMILIPNRRRVAKRRAELYLKQLEFVRAHGLDKKEVLKHVGEAMKEHRDSEDVTGEHQPSTTPRSTLYLIGALSRTHLRPPTAHAPQINES</sequence>
<organism evidence="3 4">
    <name type="scientific">Porites evermanni</name>
    <dbReference type="NCBI Taxonomy" id="104178"/>
    <lineage>
        <taxon>Eukaryota</taxon>
        <taxon>Metazoa</taxon>
        <taxon>Cnidaria</taxon>
        <taxon>Anthozoa</taxon>
        <taxon>Hexacorallia</taxon>
        <taxon>Scleractinia</taxon>
        <taxon>Fungiina</taxon>
        <taxon>Poritidae</taxon>
        <taxon>Porites</taxon>
    </lineage>
</organism>
<feature type="region of interest" description="Disordered" evidence="2">
    <location>
        <begin position="1"/>
        <end position="24"/>
    </location>
</feature>
<feature type="coiled-coil region" evidence="1">
    <location>
        <begin position="113"/>
        <end position="178"/>
    </location>
</feature>
<keyword evidence="4" id="KW-1185">Reference proteome</keyword>
<feature type="region of interest" description="Disordered" evidence="2">
    <location>
        <begin position="39"/>
        <end position="113"/>
    </location>
</feature>
<keyword evidence="1" id="KW-0175">Coiled coil</keyword>
<feature type="compositionally biased region" description="Basic and acidic residues" evidence="2">
    <location>
        <begin position="389"/>
        <end position="415"/>
    </location>
</feature>
<feature type="region of interest" description="Disordered" evidence="2">
    <location>
        <begin position="438"/>
        <end position="465"/>
    </location>
</feature>
<dbReference type="Proteomes" id="UP001159427">
    <property type="component" value="Unassembled WGS sequence"/>
</dbReference>
<feature type="compositionally biased region" description="Basic and acidic residues" evidence="2">
    <location>
        <begin position="517"/>
        <end position="527"/>
    </location>
</feature>
<feature type="compositionally biased region" description="Acidic residues" evidence="2">
    <location>
        <begin position="39"/>
        <end position="50"/>
    </location>
</feature>
<name>A0ABN8LH48_9CNID</name>
<proteinExistence type="predicted"/>
<reference evidence="3 4" key="1">
    <citation type="submission" date="2022-05" db="EMBL/GenBank/DDBJ databases">
        <authorList>
            <consortium name="Genoscope - CEA"/>
            <person name="William W."/>
        </authorList>
    </citation>
    <scope>NUCLEOTIDE SEQUENCE [LARGE SCALE GENOMIC DNA]</scope>
</reference>
<feature type="region of interest" description="Disordered" evidence="2">
    <location>
        <begin position="389"/>
        <end position="422"/>
    </location>
</feature>
<comment type="caution">
    <text evidence="3">The sequence shown here is derived from an EMBL/GenBank/DDBJ whole genome shotgun (WGS) entry which is preliminary data.</text>
</comment>
<evidence type="ECO:0000256" key="1">
    <source>
        <dbReference type="SAM" id="Coils"/>
    </source>
</evidence>
<feature type="compositionally biased region" description="Polar residues" evidence="2">
    <location>
        <begin position="51"/>
        <end position="75"/>
    </location>
</feature>
<evidence type="ECO:0000256" key="2">
    <source>
        <dbReference type="SAM" id="MobiDB-lite"/>
    </source>
</evidence>
<feature type="region of interest" description="Disordered" evidence="2">
    <location>
        <begin position="517"/>
        <end position="537"/>
    </location>
</feature>
<protein>
    <submittedName>
        <fullName evidence="3">Uncharacterized protein</fullName>
    </submittedName>
</protein>
<dbReference type="EMBL" id="CALNXI010000041">
    <property type="protein sequence ID" value="CAH3016445.1"/>
    <property type="molecule type" value="Genomic_DNA"/>
</dbReference>
<feature type="compositionally biased region" description="Basic and acidic residues" evidence="2">
    <location>
        <begin position="448"/>
        <end position="465"/>
    </location>
</feature>
<evidence type="ECO:0000313" key="4">
    <source>
        <dbReference type="Proteomes" id="UP001159427"/>
    </source>
</evidence>
<evidence type="ECO:0000313" key="3">
    <source>
        <dbReference type="EMBL" id="CAH3016445.1"/>
    </source>
</evidence>
<accession>A0ABN8LH48</accession>
<gene>
    <name evidence="3" type="ORF">PEVE_00029343</name>
</gene>
<feature type="compositionally biased region" description="Acidic residues" evidence="2">
    <location>
        <begin position="94"/>
        <end position="106"/>
    </location>
</feature>